<accession>A0AAW0PNF3</accession>
<reference evidence="3" key="1">
    <citation type="submission" date="2024-04" db="EMBL/GenBank/DDBJ databases">
        <title>Salinicola lusitanus LLJ914,a marine bacterium isolated from the Okinawa Trough.</title>
        <authorList>
            <person name="Li J."/>
        </authorList>
    </citation>
    <scope>NUCLEOTIDE SEQUENCE [LARGE SCALE GENOMIC DNA]</scope>
</reference>
<evidence type="ECO:0000256" key="1">
    <source>
        <dbReference type="SAM" id="MobiDB-lite"/>
    </source>
</evidence>
<feature type="compositionally biased region" description="Basic residues" evidence="1">
    <location>
        <begin position="132"/>
        <end position="146"/>
    </location>
</feature>
<protein>
    <submittedName>
        <fullName evidence="2">Uncharacterized protein</fullName>
    </submittedName>
</protein>
<name>A0AAW0PNF3_9GOBI</name>
<evidence type="ECO:0000313" key="2">
    <source>
        <dbReference type="EMBL" id="KAK7921944.1"/>
    </source>
</evidence>
<dbReference type="AlphaFoldDB" id="A0AAW0PNF3"/>
<feature type="compositionally biased region" description="Basic and acidic residues" evidence="1">
    <location>
        <begin position="20"/>
        <end position="29"/>
    </location>
</feature>
<feature type="compositionally biased region" description="Polar residues" evidence="1">
    <location>
        <begin position="70"/>
        <end position="101"/>
    </location>
</feature>
<sequence length="219" mass="25294">MKHTVPVAPRPKRTYPAPKPPKEVSDERLAGVCQKDQGESTTSPKKGYYSAYKHEDHSHLLQLSKRKDLSSLNTTQQQTSPVCQPETSSDLPPHSTDSTAPLSWPEHFPVRRVEYSYNMPADKEERMSPTTNHHHIPRSPVRKVSLKCRLSNDKEEGMSPTTNHHHIARSPVRKVSLKRRRSNDEEEEIRLPVSERHHTDYSPLEKVLKKRRLSSYRED</sequence>
<comment type="caution">
    <text evidence="2">The sequence shown here is derived from an EMBL/GenBank/DDBJ whole genome shotgun (WGS) entry which is preliminary data.</text>
</comment>
<feature type="region of interest" description="Disordered" evidence="1">
    <location>
        <begin position="1"/>
        <end position="108"/>
    </location>
</feature>
<gene>
    <name evidence="2" type="ORF">WMY93_008846</name>
</gene>
<proteinExistence type="predicted"/>
<dbReference type="EMBL" id="JBBPFD010000006">
    <property type="protein sequence ID" value="KAK7921944.1"/>
    <property type="molecule type" value="Genomic_DNA"/>
</dbReference>
<feature type="compositionally biased region" description="Basic residues" evidence="1">
    <location>
        <begin position="163"/>
        <end position="181"/>
    </location>
</feature>
<dbReference type="Proteomes" id="UP001460270">
    <property type="component" value="Unassembled WGS sequence"/>
</dbReference>
<organism evidence="2 3">
    <name type="scientific">Mugilogobius chulae</name>
    <name type="common">yellowstripe goby</name>
    <dbReference type="NCBI Taxonomy" id="88201"/>
    <lineage>
        <taxon>Eukaryota</taxon>
        <taxon>Metazoa</taxon>
        <taxon>Chordata</taxon>
        <taxon>Craniata</taxon>
        <taxon>Vertebrata</taxon>
        <taxon>Euteleostomi</taxon>
        <taxon>Actinopterygii</taxon>
        <taxon>Neopterygii</taxon>
        <taxon>Teleostei</taxon>
        <taxon>Neoteleostei</taxon>
        <taxon>Acanthomorphata</taxon>
        <taxon>Gobiaria</taxon>
        <taxon>Gobiiformes</taxon>
        <taxon>Gobioidei</taxon>
        <taxon>Gobiidae</taxon>
        <taxon>Gobionellinae</taxon>
        <taxon>Mugilogobius</taxon>
    </lineage>
</organism>
<feature type="compositionally biased region" description="Basic and acidic residues" evidence="1">
    <location>
        <begin position="52"/>
        <end position="69"/>
    </location>
</feature>
<feature type="region of interest" description="Disordered" evidence="1">
    <location>
        <begin position="121"/>
        <end position="203"/>
    </location>
</feature>
<feature type="compositionally biased region" description="Basic and acidic residues" evidence="1">
    <location>
        <begin position="189"/>
        <end position="200"/>
    </location>
</feature>
<keyword evidence="3" id="KW-1185">Reference proteome</keyword>
<evidence type="ECO:0000313" key="3">
    <source>
        <dbReference type="Proteomes" id="UP001460270"/>
    </source>
</evidence>